<evidence type="ECO:0000313" key="2">
    <source>
        <dbReference type="Proteomes" id="UP000245119"/>
    </source>
</evidence>
<protein>
    <submittedName>
        <fullName evidence="1">Uncharacterized protein</fullName>
    </submittedName>
</protein>
<accession>A0A2T7PRP3</accession>
<organism evidence="1 2">
    <name type="scientific">Pomacea canaliculata</name>
    <name type="common">Golden apple snail</name>
    <dbReference type="NCBI Taxonomy" id="400727"/>
    <lineage>
        <taxon>Eukaryota</taxon>
        <taxon>Metazoa</taxon>
        <taxon>Spiralia</taxon>
        <taxon>Lophotrochozoa</taxon>
        <taxon>Mollusca</taxon>
        <taxon>Gastropoda</taxon>
        <taxon>Caenogastropoda</taxon>
        <taxon>Architaenioglossa</taxon>
        <taxon>Ampullarioidea</taxon>
        <taxon>Ampullariidae</taxon>
        <taxon>Pomacea</taxon>
    </lineage>
</organism>
<comment type="caution">
    <text evidence="1">The sequence shown here is derived from an EMBL/GenBank/DDBJ whole genome shotgun (WGS) entry which is preliminary data.</text>
</comment>
<sequence>MYVREEGQVRRVWCQTLKIFLTAEGQVRRVGCRGSGAWGGVAQGREEISWRYIYGEQVCRKALESEDGKWRKVTISHAVLTQLWFYRWQMSARSACDALGRKRSLSASRPTASRFSTRTEEGVVRVGSLAIRGFRCRVSHGSGVGWLSRERGSSLSCSFRPAASAYRISLTVSRVKERARVDRVNAQQVGMFEPMIRLQKEREALYRMKLHAHERQNLRPRRGDCFVEVTVLQTTKTAFWLILPVVICLSQRLSHACLSSHPRTVKPRMAH</sequence>
<reference evidence="1 2" key="1">
    <citation type="submission" date="2018-04" db="EMBL/GenBank/DDBJ databases">
        <title>The genome of golden apple snail Pomacea canaliculata provides insight into stress tolerance and invasive adaptation.</title>
        <authorList>
            <person name="Liu C."/>
            <person name="Liu B."/>
            <person name="Ren Y."/>
            <person name="Zhang Y."/>
            <person name="Wang H."/>
            <person name="Li S."/>
            <person name="Jiang F."/>
            <person name="Yin L."/>
            <person name="Zhang G."/>
            <person name="Qian W."/>
            <person name="Fan W."/>
        </authorList>
    </citation>
    <scope>NUCLEOTIDE SEQUENCE [LARGE SCALE GENOMIC DNA]</scope>
    <source>
        <strain evidence="1">SZHN2017</strain>
        <tissue evidence="1">Muscle</tissue>
    </source>
</reference>
<dbReference type="AlphaFoldDB" id="A0A2T7PRP3"/>
<gene>
    <name evidence="1" type="ORF">C0Q70_03059</name>
</gene>
<name>A0A2T7PRP3_POMCA</name>
<dbReference type="Proteomes" id="UP000245119">
    <property type="component" value="Linkage Group LG2"/>
</dbReference>
<dbReference type="EMBL" id="PZQS01000002">
    <property type="protein sequence ID" value="PVD36088.1"/>
    <property type="molecule type" value="Genomic_DNA"/>
</dbReference>
<evidence type="ECO:0000313" key="1">
    <source>
        <dbReference type="EMBL" id="PVD36088.1"/>
    </source>
</evidence>
<proteinExistence type="predicted"/>
<keyword evidence="2" id="KW-1185">Reference proteome</keyword>